<evidence type="ECO:0000313" key="1">
    <source>
        <dbReference type="EMBL" id="CAD7229666.1"/>
    </source>
</evidence>
<dbReference type="SUPFAM" id="SSF51735">
    <property type="entry name" value="NAD(P)-binding Rossmann-fold domains"/>
    <property type="match status" value="1"/>
</dbReference>
<dbReference type="AlphaFoldDB" id="A0A7R8ZM43"/>
<dbReference type="OrthoDB" id="5365701at2759"/>
<sequence length="136" mass="14853">MLKDWKGVDAIRILAQYKDKVLCYNDDIQGTGAVAVAGIYGALNIIHQKMTDQRVLFLGAGSAGIGIANMITSAMMLEGDTEEQAISKINLFDVNGLLENSRTDLSEVQKRFAKDHTPTKNFVEAINQLKPTIIIG</sequence>
<accession>A0A7R8ZM43</accession>
<dbReference type="InterPro" id="IPR036291">
    <property type="entry name" value="NAD(P)-bd_dom_sf"/>
</dbReference>
<dbReference type="GO" id="GO:0004470">
    <property type="term" value="F:malic enzyme activity"/>
    <property type="evidence" value="ECO:0007669"/>
    <property type="project" value="InterPro"/>
</dbReference>
<dbReference type="Gene3D" id="3.40.50.720">
    <property type="entry name" value="NAD(P)-binding Rossmann-like Domain"/>
    <property type="match status" value="1"/>
</dbReference>
<dbReference type="GO" id="GO:0006108">
    <property type="term" value="P:malate metabolic process"/>
    <property type="evidence" value="ECO:0007669"/>
    <property type="project" value="TreeGrafter"/>
</dbReference>
<reference evidence="1" key="1">
    <citation type="submission" date="2020-11" db="EMBL/GenBank/DDBJ databases">
        <authorList>
            <person name="Tran Van P."/>
        </authorList>
    </citation>
    <scope>NUCLEOTIDE SEQUENCE</scope>
</reference>
<dbReference type="PANTHER" id="PTHR23406">
    <property type="entry name" value="MALIC ENZYME-RELATED"/>
    <property type="match status" value="1"/>
</dbReference>
<dbReference type="GO" id="GO:0016616">
    <property type="term" value="F:oxidoreductase activity, acting on the CH-OH group of donors, NAD or NADP as acceptor"/>
    <property type="evidence" value="ECO:0007669"/>
    <property type="project" value="InterPro"/>
</dbReference>
<proteinExistence type="predicted"/>
<protein>
    <submittedName>
        <fullName evidence="1">Uncharacterized protein</fullName>
    </submittedName>
</protein>
<dbReference type="SMART" id="SM00919">
    <property type="entry name" value="Malic_M"/>
    <property type="match status" value="1"/>
</dbReference>
<dbReference type="EMBL" id="OB662211">
    <property type="protein sequence ID" value="CAD7229666.1"/>
    <property type="molecule type" value="Genomic_DNA"/>
</dbReference>
<dbReference type="PANTHER" id="PTHR23406:SF34">
    <property type="entry name" value="NAD-DEPENDENT MALIC ENZYME, MITOCHONDRIAL"/>
    <property type="match status" value="1"/>
</dbReference>
<name>A0A7R8ZM43_9CRUS</name>
<gene>
    <name evidence="1" type="ORF">CTOB1V02_LOCUS7534</name>
</gene>
<dbReference type="InterPro" id="IPR001891">
    <property type="entry name" value="Malic_OxRdtase"/>
</dbReference>
<feature type="non-terminal residue" evidence="1">
    <location>
        <position position="1"/>
    </location>
</feature>
<dbReference type="InterPro" id="IPR012302">
    <property type="entry name" value="Malic_NAD-bd"/>
</dbReference>
<dbReference type="PRINTS" id="PR00072">
    <property type="entry name" value="MALOXRDTASE"/>
</dbReference>
<dbReference type="Pfam" id="PF03949">
    <property type="entry name" value="Malic_M"/>
    <property type="match status" value="1"/>
</dbReference>
<organism evidence="1">
    <name type="scientific">Cyprideis torosa</name>
    <dbReference type="NCBI Taxonomy" id="163714"/>
    <lineage>
        <taxon>Eukaryota</taxon>
        <taxon>Metazoa</taxon>
        <taxon>Ecdysozoa</taxon>
        <taxon>Arthropoda</taxon>
        <taxon>Crustacea</taxon>
        <taxon>Oligostraca</taxon>
        <taxon>Ostracoda</taxon>
        <taxon>Podocopa</taxon>
        <taxon>Podocopida</taxon>
        <taxon>Cytherocopina</taxon>
        <taxon>Cytheroidea</taxon>
        <taxon>Cytherideidae</taxon>
        <taxon>Cyprideis</taxon>
    </lineage>
</organism>
<dbReference type="GO" id="GO:0051287">
    <property type="term" value="F:NAD binding"/>
    <property type="evidence" value="ECO:0007669"/>
    <property type="project" value="InterPro"/>
</dbReference>